<dbReference type="OMA" id="VIDCGQG"/>
<proteinExistence type="predicted"/>
<protein>
    <recommendedName>
        <fullName evidence="2">EGF-like domain-containing protein</fullName>
    </recommendedName>
</protein>
<organism evidence="3 4">
    <name type="scientific">Taxus chinensis</name>
    <name type="common">Chinese yew</name>
    <name type="synonym">Taxus wallichiana var. chinensis</name>
    <dbReference type="NCBI Taxonomy" id="29808"/>
    <lineage>
        <taxon>Eukaryota</taxon>
        <taxon>Viridiplantae</taxon>
        <taxon>Streptophyta</taxon>
        <taxon>Embryophyta</taxon>
        <taxon>Tracheophyta</taxon>
        <taxon>Spermatophyta</taxon>
        <taxon>Pinopsida</taxon>
        <taxon>Pinidae</taxon>
        <taxon>Conifers II</taxon>
        <taxon>Cupressales</taxon>
        <taxon>Taxaceae</taxon>
        <taxon>Taxus</taxon>
    </lineage>
</organism>
<dbReference type="Proteomes" id="UP000824469">
    <property type="component" value="Unassembled WGS sequence"/>
</dbReference>
<comment type="caution">
    <text evidence="3">The sequence shown here is derived from an EMBL/GenBank/DDBJ whole genome shotgun (WGS) entry which is preliminary data.</text>
</comment>
<reference evidence="3 4" key="1">
    <citation type="journal article" date="2021" name="Nat. Plants">
        <title>The Taxus genome provides insights into paclitaxel biosynthesis.</title>
        <authorList>
            <person name="Xiong X."/>
            <person name="Gou J."/>
            <person name="Liao Q."/>
            <person name="Li Y."/>
            <person name="Zhou Q."/>
            <person name="Bi G."/>
            <person name="Li C."/>
            <person name="Du R."/>
            <person name="Wang X."/>
            <person name="Sun T."/>
            <person name="Guo L."/>
            <person name="Liang H."/>
            <person name="Lu P."/>
            <person name="Wu Y."/>
            <person name="Zhang Z."/>
            <person name="Ro D.K."/>
            <person name="Shang Y."/>
            <person name="Huang S."/>
            <person name="Yan J."/>
        </authorList>
    </citation>
    <scope>NUCLEOTIDE SEQUENCE [LARGE SCALE GENOMIC DNA]</scope>
    <source>
        <strain evidence="3">Ta-2019</strain>
    </source>
</reference>
<accession>A0AA38CPT8</accession>
<evidence type="ECO:0000313" key="3">
    <source>
        <dbReference type="EMBL" id="KAH9304650.1"/>
    </source>
</evidence>
<evidence type="ECO:0000313" key="4">
    <source>
        <dbReference type="Proteomes" id="UP000824469"/>
    </source>
</evidence>
<feature type="non-terminal residue" evidence="3">
    <location>
        <position position="1"/>
    </location>
</feature>
<comment type="caution">
    <text evidence="1">Lacks conserved residue(s) required for the propagation of feature annotation.</text>
</comment>
<dbReference type="PROSITE" id="PS50026">
    <property type="entry name" value="EGF_3"/>
    <property type="match status" value="1"/>
</dbReference>
<dbReference type="EMBL" id="JAHRHJ020000008">
    <property type="protein sequence ID" value="KAH9304650.1"/>
    <property type="molecule type" value="Genomic_DNA"/>
</dbReference>
<evidence type="ECO:0000256" key="1">
    <source>
        <dbReference type="PROSITE-ProRule" id="PRU00076"/>
    </source>
</evidence>
<evidence type="ECO:0000259" key="2">
    <source>
        <dbReference type="PROSITE" id="PS50026"/>
    </source>
</evidence>
<keyword evidence="1" id="KW-0245">EGF-like domain</keyword>
<gene>
    <name evidence="3" type="ORF">KI387_009054</name>
</gene>
<dbReference type="InterPro" id="IPR000742">
    <property type="entry name" value="EGF"/>
</dbReference>
<dbReference type="PANTHER" id="PTHR33881">
    <property type="entry name" value="NEUROGENIC LOCUS NOTCH-LIKE PROTEIN"/>
    <property type="match status" value="1"/>
</dbReference>
<name>A0AA38CPT8_TAXCH</name>
<sequence>MVYLIEDEEIENLDVDHTEGTHDVLDNVDEKARTYHEPLKMKKVNIGTEAKERHLQSLRSAKRVLMEGGRKGKCLPLAIVLFLCSLILQKTLAFNSGLCNITECVKGSCNDTMANPLDILPRCQCDTGWSQPSIENITLSFLPCVIPNCTLDTSCSKTGSAAAPPPLGVPPPVNLPPCAPTLCGEGGSCKPTSNFSYVCNCEKGYENLLNFSSGPCVTQCSFGVDCTQLGIGLGGGGSTTPPPTQVNNNK</sequence>
<dbReference type="AlphaFoldDB" id="A0AA38CPT8"/>
<feature type="domain" description="EGF-like" evidence="2">
    <location>
        <begin position="174"/>
        <end position="212"/>
    </location>
</feature>
<keyword evidence="4" id="KW-1185">Reference proteome</keyword>
<dbReference type="PANTHER" id="PTHR33881:SF17">
    <property type="entry name" value="EGF-LIKE DOMAIN-CONTAINING PROTEIN"/>
    <property type="match status" value="1"/>
</dbReference>